<feature type="compositionally biased region" description="Basic residues" evidence="3">
    <location>
        <begin position="383"/>
        <end position="393"/>
    </location>
</feature>
<dbReference type="PANTHER" id="PTHR43514">
    <property type="entry name" value="ABC TRANSPORTER I FAMILY MEMBER 10"/>
    <property type="match status" value="1"/>
</dbReference>
<dbReference type="AlphaFoldDB" id="M3UT90"/>
<dbReference type="Gene3D" id="3.40.50.300">
    <property type="entry name" value="P-loop containing nucleotide triphosphate hydrolases"/>
    <property type="match status" value="1"/>
</dbReference>
<dbReference type="OrthoDB" id="9112331at2"/>
<sequence length="393" mass="40906">MTGALAAEIVVDRGPFPVSASFEIEPGGCLAILGPNGAGKSTILAALAGLAPLASGTITLNGRTLDGPGRRRVPPEGRGVALLDQRSRLFPHLTVEKNLSFGPRALGLPRSQVRTVVDEWLGRLGLADRARAKPHELSGGQQQRVAIARAFASQPSVILLDEPFASLDAESGPIVRRVLADELARTGTTAVLVTHHLADAWQWADECLVLDRGRVVEQGPPDRLTMRPRREFTALLAGFGVLRGRWSGSTLDVGGVELPGEPDGVVAGQAAVGIVAPRDVAVSAPRGCAGVLAAAVTGVSVQAGVVRLDSSAGITAELSVDAARALGGGRLPSLGDSFDFAPHGLRVVPADEWQSPDVLSKRGTDYRSVADHQDVGGTEQQHSGRRARGRGTA</sequence>
<dbReference type="PANTHER" id="PTHR43514:SF1">
    <property type="entry name" value="SULFATE_THIOSULFATE IMPORT ATP-BINDING PROTEIN CYSA"/>
    <property type="match status" value="1"/>
</dbReference>
<dbReference type="EMBL" id="BAOP01000003">
    <property type="protein sequence ID" value="GAC78542.1"/>
    <property type="molecule type" value="Genomic_DNA"/>
</dbReference>
<dbReference type="GO" id="GO:0016887">
    <property type="term" value="F:ATP hydrolysis activity"/>
    <property type="evidence" value="ECO:0007669"/>
    <property type="project" value="InterPro"/>
</dbReference>
<feature type="region of interest" description="Disordered" evidence="3">
    <location>
        <begin position="356"/>
        <end position="393"/>
    </location>
</feature>
<name>M3UT90_GORML</name>
<dbReference type="PROSITE" id="PS50893">
    <property type="entry name" value="ABC_TRANSPORTER_2"/>
    <property type="match status" value="1"/>
</dbReference>
<comment type="caution">
    <text evidence="5">The sequence shown here is derived from an EMBL/GenBank/DDBJ whole genome shotgun (WGS) entry which is preliminary data.</text>
</comment>
<keyword evidence="6" id="KW-1185">Reference proteome</keyword>
<feature type="compositionally biased region" description="Basic and acidic residues" evidence="3">
    <location>
        <begin position="359"/>
        <end position="374"/>
    </location>
</feature>
<dbReference type="InterPro" id="IPR003593">
    <property type="entry name" value="AAA+_ATPase"/>
</dbReference>
<dbReference type="InterPro" id="IPR003439">
    <property type="entry name" value="ABC_transporter-like_ATP-bd"/>
</dbReference>
<dbReference type="InterPro" id="IPR050334">
    <property type="entry name" value="Molybdenum_import_ModC"/>
</dbReference>
<dbReference type="PROSITE" id="PS00211">
    <property type="entry name" value="ABC_TRANSPORTER_1"/>
    <property type="match status" value="1"/>
</dbReference>
<evidence type="ECO:0000256" key="3">
    <source>
        <dbReference type="SAM" id="MobiDB-lite"/>
    </source>
</evidence>
<dbReference type="GO" id="GO:0005524">
    <property type="term" value="F:ATP binding"/>
    <property type="evidence" value="ECO:0007669"/>
    <property type="project" value="UniProtKB-KW"/>
</dbReference>
<dbReference type="InterPro" id="IPR017871">
    <property type="entry name" value="ABC_transporter-like_CS"/>
</dbReference>
<keyword evidence="2 5" id="KW-0067">ATP-binding</keyword>
<dbReference type="SMART" id="SM00382">
    <property type="entry name" value="AAA"/>
    <property type="match status" value="1"/>
</dbReference>
<dbReference type="Proteomes" id="UP000035009">
    <property type="component" value="Unassembled WGS sequence"/>
</dbReference>
<dbReference type="InterPro" id="IPR027417">
    <property type="entry name" value="P-loop_NTPase"/>
</dbReference>
<reference evidence="5 6" key="1">
    <citation type="submission" date="2013-02" db="EMBL/GenBank/DDBJ databases">
        <title>Whole genome shotgun sequence of Gordonia malaquae NBRC 108250.</title>
        <authorList>
            <person name="Yoshida I."/>
            <person name="Hosoyama A."/>
            <person name="Tsuchikane K."/>
            <person name="Ando Y."/>
            <person name="Baba S."/>
            <person name="Ohji S."/>
            <person name="Hamada M."/>
            <person name="Tamura T."/>
            <person name="Yamazoe A."/>
            <person name="Yamazaki S."/>
            <person name="Fujita N."/>
        </authorList>
    </citation>
    <scope>NUCLEOTIDE SEQUENCE [LARGE SCALE GENOMIC DNA]</scope>
    <source>
        <strain evidence="5 6">NBRC 108250</strain>
    </source>
</reference>
<dbReference type="STRING" id="410332.SAMN04488550_2524"/>
<keyword evidence="1" id="KW-0547">Nucleotide-binding</keyword>
<evidence type="ECO:0000256" key="2">
    <source>
        <dbReference type="ARBA" id="ARBA00022840"/>
    </source>
</evidence>
<dbReference type="RefSeq" id="WP_008376602.1">
    <property type="nucleotide sequence ID" value="NZ_BAOP01000003.1"/>
</dbReference>
<evidence type="ECO:0000313" key="5">
    <source>
        <dbReference type="EMBL" id="GAC78542.1"/>
    </source>
</evidence>
<protein>
    <submittedName>
        <fullName evidence="5">Molybdate ABC transporter ATP-binding protein</fullName>
    </submittedName>
</protein>
<feature type="domain" description="ABC transporter" evidence="4">
    <location>
        <begin position="1"/>
        <end position="237"/>
    </location>
</feature>
<dbReference type="Pfam" id="PF00005">
    <property type="entry name" value="ABC_tran"/>
    <property type="match status" value="1"/>
</dbReference>
<dbReference type="eggNOG" id="COG3842">
    <property type="taxonomic scope" value="Bacteria"/>
</dbReference>
<evidence type="ECO:0000313" key="6">
    <source>
        <dbReference type="Proteomes" id="UP000035009"/>
    </source>
</evidence>
<gene>
    <name evidence="5" type="primary">modC</name>
    <name evidence="5" type="ORF">GM1_003_02810</name>
</gene>
<dbReference type="SUPFAM" id="SSF52540">
    <property type="entry name" value="P-loop containing nucleoside triphosphate hydrolases"/>
    <property type="match status" value="1"/>
</dbReference>
<proteinExistence type="predicted"/>
<accession>M3UT90</accession>
<evidence type="ECO:0000256" key="1">
    <source>
        <dbReference type="ARBA" id="ARBA00022741"/>
    </source>
</evidence>
<organism evidence="5 6">
    <name type="scientific">Gordonia malaquae NBRC 108250</name>
    <dbReference type="NCBI Taxonomy" id="1223542"/>
    <lineage>
        <taxon>Bacteria</taxon>
        <taxon>Bacillati</taxon>
        <taxon>Actinomycetota</taxon>
        <taxon>Actinomycetes</taxon>
        <taxon>Mycobacteriales</taxon>
        <taxon>Gordoniaceae</taxon>
        <taxon>Gordonia</taxon>
    </lineage>
</organism>
<evidence type="ECO:0000259" key="4">
    <source>
        <dbReference type="PROSITE" id="PS50893"/>
    </source>
</evidence>